<sequence>MPQHVSALAPPPGITPNFEHPEDAIFTLNLVVNYLAIALATIAVALRIYVRLKIQNAFSKEDVFCCLGWVATMALFCAGALLGKYGGGHHEWEVESTRVEKFIQVQYAGVIAYGPATFLIKVTLLLVYVRVFSPFRKTIIFIYVFMAMLVAYYIPMQIIKMRLCYPIWKVWRDSEDGTCLDIKKIFVADTVISSITDLAILIIPIPLTWSLQMAAQKRIRYVALLGAGGLATAASIARLVLLVKLGDSPDRTFTGTLFYLLSTAEMGFGLLCACVPAINVFYLNLVRYITTTSASGSPTADIELGIGEYPNKAPIRAMTNQILRVDEISLIQAGKDDMDTKSDGRSVTDPTKYWEPPKAKYGVVRTVITAVDD</sequence>
<comment type="subcellular location">
    <subcellularLocation>
        <location evidence="1">Membrane</location>
        <topology evidence="1">Multi-pass membrane protein</topology>
    </subcellularLocation>
</comment>
<gene>
    <name evidence="8" type="ORF">PVAG01_10132</name>
</gene>
<evidence type="ECO:0000256" key="4">
    <source>
        <dbReference type="ARBA" id="ARBA00023136"/>
    </source>
</evidence>
<comment type="caution">
    <text evidence="8">The sequence shown here is derived from an EMBL/GenBank/DDBJ whole genome shotgun (WGS) entry which is preliminary data.</text>
</comment>
<keyword evidence="4 6" id="KW-0472">Membrane</keyword>
<proteinExistence type="inferred from homology"/>
<evidence type="ECO:0000313" key="8">
    <source>
        <dbReference type="EMBL" id="KAL3418416.1"/>
    </source>
</evidence>
<dbReference type="InterPro" id="IPR052337">
    <property type="entry name" value="SAT4-like"/>
</dbReference>
<dbReference type="PANTHER" id="PTHR33048:SF108">
    <property type="entry name" value="INTEGRAL MEMBRANE PROTEIN"/>
    <property type="match status" value="1"/>
</dbReference>
<organism evidence="8 9">
    <name type="scientific">Phlyctema vagabunda</name>
    <dbReference type="NCBI Taxonomy" id="108571"/>
    <lineage>
        <taxon>Eukaryota</taxon>
        <taxon>Fungi</taxon>
        <taxon>Dikarya</taxon>
        <taxon>Ascomycota</taxon>
        <taxon>Pezizomycotina</taxon>
        <taxon>Leotiomycetes</taxon>
        <taxon>Helotiales</taxon>
        <taxon>Dermateaceae</taxon>
        <taxon>Phlyctema</taxon>
    </lineage>
</organism>
<dbReference type="Proteomes" id="UP001629113">
    <property type="component" value="Unassembled WGS sequence"/>
</dbReference>
<feature type="domain" description="Rhodopsin" evidence="7">
    <location>
        <begin position="46"/>
        <end position="279"/>
    </location>
</feature>
<keyword evidence="9" id="KW-1185">Reference proteome</keyword>
<feature type="transmembrane region" description="Helical" evidence="6">
    <location>
        <begin position="62"/>
        <end position="85"/>
    </location>
</feature>
<name>A0ABR4P5P4_9HELO</name>
<dbReference type="Pfam" id="PF20684">
    <property type="entry name" value="Fung_rhodopsin"/>
    <property type="match status" value="1"/>
</dbReference>
<dbReference type="PANTHER" id="PTHR33048">
    <property type="entry name" value="PTH11-LIKE INTEGRAL MEMBRANE PROTEIN (AFU_ORTHOLOGUE AFUA_5G11245)"/>
    <property type="match status" value="1"/>
</dbReference>
<keyword evidence="2 6" id="KW-0812">Transmembrane</keyword>
<keyword evidence="3 6" id="KW-1133">Transmembrane helix</keyword>
<dbReference type="EMBL" id="JBFCZG010000009">
    <property type="protein sequence ID" value="KAL3418416.1"/>
    <property type="molecule type" value="Genomic_DNA"/>
</dbReference>
<dbReference type="InterPro" id="IPR049326">
    <property type="entry name" value="Rhodopsin_dom_fungi"/>
</dbReference>
<comment type="similarity">
    <text evidence="5">Belongs to the SAT4 family.</text>
</comment>
<evidence type="ECO:0000256" key="2">
    <source>
        <dbReference type="ARBA" id="ARBA00022692"/>
    </source>
</evidence>
<evidence type="ECO:0000256" key="3">
    <source>
        <dbReference type="ARBA" id="ARBA00022989"/>
    </source>
</evidence>
<feature type="transmembrane region" description="Helical" evidence="6">
    <location>
        <begin position="191"/>
        <end position="209"/>
    </location>
</feature>
<protein>
    <recommendedName>
        <fullName evidence="7">Rhodopsin domain-containing protein</fullName>
    </recommendedName>
</protein>
<feature type="transmembrane region" description="Helical" evidence="6">
    <location>
        <begin position="105"/>
        <end position="128"/>
    </location>
</feature>
<evidence type="ECO:0000313" key="9">
    <source>
        <dbReference type="Proteomes" id="UP001629113"/>
    </source>
</evidence>
<reference evidence="8 9" key="1">
    <citation type="submission" date="2024-06" db="EMBL/GenBank/DDBJ databases">
        <title>Complete genome of Phlyctema vagabunda strain 19-DSS-EL-015.</title>
        <authorList>
            <person name="Fiorenzani C."/>
        </authorList>
    </citation>
    <scope>NUCLEOTIDE SEQUENCE [LARGE SCALE GENOMIC DNA]</scope>
    <source>
        <strain evidence="8 9">19-DSS-EL-015</strain>
    </source>
</reference>
<evidence type="ECO:0000256" key="1">
    <source>
        <dbReference type="ARBA" id="ARBA00004141"/>
    </source>
</evidence>
<feature type="transmembrane region" description="Helical" evidence="6">
    <location>
        <begin position="257"/>
        <end position="283"/>
    </location>
</feature>
<evidence type="ECO:0000256" key="5">
    <source>
        <dbReference type="ARBA" id="ARBA00038359"/>
    </source>
</evidence>
<accession>A0ABR4P5P4</accession>
<feature type="transmembrane region" description="Helical" evidence="6">
    <location>
        <begin position="140"/>
        <end position="159"/>
    </location>
</feature>
<feature type="transmembrane region" description="Helical" evidence="6">
    <location>
        <begin position="31"/>
        <end position="50"/>
    </location>
</feature>
<evidence type="ECO:0000256" key="6">
    <source>
        <dbReference type="SAM" id="Phobius"/>
    </source>
</evidence>
<evidence type="ECO:0000259" key="7">
    <source>
        <dbReference type="Pfam" id="PF20684"/>
    </source>
</evidence>
<feature type="transmembrane region" description="Helical" evidence="6">
    <location>
        <begin position="221"/>
        <end position="245"/>
    </location>
</feature>